<name>A0A3P8G6D2_9TREM</name>
<protein>
    <submittedName>
        <fullName evidence="1">Uncharacterized protein</fullName>
    </submittedName>
</protein>
<evidence type="ECO:0000313" key="1">
    <source>
        <dbReference type="EMBL" id="VDP77991.1"/>
    </source>
</evidence>
<evidence type="ECO:0000313" key="2">
    <source>
        <dbReference type="Proteomes" id="UP000269396"/>
    </source>
</evidence>
<dbReference type="AlphaFoldDB" id="A0A3P8G6D2"/>
<dbReference type="EMBL" id="UZAL01041092">
    <property type="protein sequence ID" value="VDP77991.1"/>
    <property type="molecule type" value="Genomic_DNA"/>
</dbReference>
<reference evidence="1 2" key="1">
    <citation type="submission" date="2018-11" db="EMBL/GenBank/DDBJ databases">
        <authorList>
            <consortium name="Pathogen Informatics"/>
        </authorList>
    </citation>
    <scope>NUCLEOTIDE SEQUENCE [LARGE SCALE GENOMIC DNA]</scope>
    <source>
        <strain>Denwood</strain>
        <strain evidence="2">Zambia</strain>
    </source>
</reference>
<gene>
    <name evidence="1" type="ORF">SMTD_LOCUS18773</name>
</gene>
<dbReference type="Proteomes" id="UP000269396">
    <property type="component" value="Unassembled WGS sequence"/>
</dbReference>
<organism evidence="1 2">
    <name type="scientific">Schistosoma mattheei</name>
    <dbReference type="NCBI Taxonomy" id="31246"/>
    <lineage>
        <taxon>Eukaryota</taxon>
        <taxon>Metazoa</taxon>
        <taxon>Spiralia</taxon>
        <taxon>Lophotrochozoa</taxon>
        <taxon>Platyhelminthes</taxon>
        <taxon>Trematoda</taxon>
        <taxon>Digenea</taxon>
        <taxon>Strigeidida</taxon>
        <taxon>Schistosomatoidea</taxon>
        <taxon>Schistosomatidae</taxon>
        <taxon>Schistosoma</taxon>
    </lineage>
</organism>
<keyword evidence="2" id="KW-1185">Reference proteome</keyword>
<accession>A0A3P8G6D2</accession>
<sequence length="155" mass="17631">MLDMLVALPHLSNLLSSTFIPPNPSSLSSLYINNQSQQHPLLPIYQRLMDIRFRCNAQTALCILEKINFKAWFSIEIKHFSQKQWNQLILALFTCIEETTNVYPSDINSTCSEENDDLHKCTSGSINDLVKTSSHLKNSSNQQHLVSQSNLLPIN</sequence>
<proteinExistence type="predicted"/>